<name>A0A4Y2RA48_ARAVE</name>
<proteinExistence type="predicted"/>
<sequence>MDLVILSRGQMTWTTPELAFPPQASPAYNLSCWFFSPPYHLRHQTNLVGRWDLNTTASVRFTDDVRFNVQQAHTRGVPLVNRVSNLEPSGPESDTLSLGHS</sequence>
<evidence type="ECO:0000313" key="2">
    <source>
        <dbReference type="EMBL" id="GBN72647.1"/>
    </source>
</evidence>
<reference evidence="2 3" key="1">
    <citation type="journal article" date="2019" name="Sci. Rep.">
        <title>Orb-weaving spider Araneus ventricosus genome elucidates the spidroin gene catalogue.</title>
        <authorList>
            <person name="Kono N."/>
            <person name="Nakamura H."/>
            <person name="Ohtoshi R."/>
            <person name="Moran D.A.P."/>
            <person name="Shinohara A."/>
            <person name="Yoshida Y."/>
            <person name="Fujiwara M."/>
            <person name="Mori M."/>
            <person name="Tomita M."/>
            <person name="Arakawa K."/>
        </authorList>
    </citation>
    <scope>NUCLEOTIDE SEQUENCE [LARGE SCALE GENOMIC DNA]</scope>
</reference>
<feature type="region of interest" description="Disordered" evidence="1">
    <location>
        <begin position="80"/>
        <end position="101"/>
    </location>
</feature>
<dbReference type="EMBL" id="BGPR01016343">
    <property type="protein sequence ID" value="GBN72647.1"/>
    <property type="molecule type" value="Genomic_DNA"/>
</dbReference>
<feature type="compositionally biased region" description="Polar residues" evidence="1">
    <location>
        <begin position="82"/>
        <end position="101"/>
    </location>
</feature>
<protein>
    <submittedName>
        <fullName evidence="2">Uncharacterized protein</fullName>
    </submittedName>
</protein>
<evidence type="ECO:0000313" key="3">
    <source>
        <dbReference type="Proteomes" id="UP000499080"/>
    </source>
</evidence>
<keyword evidence="3" id="KW-1185">Reference proteome</keyword>
<dbReference type="Proteomes" id="UP000499080">
    <property type="component" value="Unassembled WGS sequence"/>
</dbReference>
<accession>A0A4Y2RA48</accession>
<dbReference type="AlphaFoldDB" id="A0A4Y2RA48"/>
<organism evidence="2 3">
    <name type="scientific">Araneus ventricosus</name>
    <name type="common">Orbweaver spider</name>
    <name type="synonym">Epeira ventricosa</name>
    <dbReference type="NCBI Taxonomy" id="182803"/>
    <lineage>
        <taxon>Eukaryota</taxon>
        <taxon>Metazoa</taxon>
        <taxon>Ecdysozoa</taxon>
        <taxon>Arthropoda</taxon>
        <taxon>Chelicerata</taxon>
        <taxon>Arachnida</taxon>
        <taxon>Araneae</taxon>
        <taxon>Araneomorphae</taxon>
        <taxon>Entelegynae</taxon>
        <taxon>Araneoidea</taxon>
        <taxon>Araneidae</taxon>
        <taxon>Araneus</taxon>
    </lineage>
</organism>
<comment type="caution">
    <text evidence="2">The sequence shown here is derived from an EMBL/GenBank/DDBJ whole genome shotgun (WGS) entry which is preliminary data.</text>
</comment>
<gene>
    <name evidence="2" type="ORF">AVEN_52814_1</name>
</gene>
<evidence type="ECO:0000256" key="1">
    <source>
        <dbReference type="SAM" id="MobiDB-lite"/>
    </source>
</evidence>